<evidence type="ECO:0000313" key="2">
    <source>
        <dbReference type="Proteomes" id="UP000001660"/>
    </source>
</evidence>
<reference evidence="1 2" key="1">
    <citation type="journal article" date="2010" name="Proc. Natl. Acad. Sci. U.S.A.">
        <title>A Nitrospira metagenome illuminates the physiology and evolution of globally important nitrite-oxidizing bacteria.</title>
        <authorList>
            <person name="Lucker S."/>
            <person name="Wagner M."/>
            <person name="Maixner F."/>
            <person name="Pelletier E."/>
            <person name="Koch H."/>
            <person name="Vacherie B."/>
            <person name="Rattei T."/>
            <person name="Sinninghe Damste J."/>
            <person name="Spieck E."/>
            <person name="Le Paslier D."/>
            <person name="Daims H."/>
        </authorList>
    </citation>
    <scope>NUCLEOTIDE SEQUENCE [LARGE SCALE GENOMIC DNA]</scope>
</reference>
<organism evidence="1 2">
    <name type="scientific">Nitrospira defluvii</name>
    <dbReference type="NCBI Taxonomy" id="330214"/>
    <lineage>
        <taxon>Bacteria</taxon>
        <taxon>Pseudomonadati</taxon>
        <taxon>Nitrospirota</taxon>
        <taxon>Nitrospiria</taxon>
        <taxon>Nitrospirales</taxon>
        <taxon>Nitrospiraceae</taxon>
        <taxon>Nitrospira</taxon>
    </lineage>
</organism>
<dbReference type="AlphaFoldDB" id="D8PGC0"/>
<dbReference type="KEGG" id="nde:NIDE2601"/>
<accession>D8PGC0</accession>
<dbReference type="HOGENOM" id="CLU_2615447_0_0_0"/>
<gene>
    <name evidence="1" type="ORF">NIDE2601</name>
</gene>
<proteinExistence type="predicted"/>
<dbReference type="STRING" id="330214.NIDE2601"/>
<protein>
    <submittedName>
        <fullName evidence="1">Uncharacterized protein</fullName>
    </submittedName>
</protein>
<sequence length="78" mass="8233">MDPVAGASLCCRSAKVAPRGPVILTAVLGEAGLRVTDPVFSYARLLCSFLLQCVNPLPSLACLSCMKSFSCCTNHLLM</sequence>
<dbReference type="Proteomes" id="UP000001660">
    <property type="component" value="Chromosome"/>
</dbReference>
<keyword evidence="2" id="KW-1185">Reference proteome</keyword>
<name>D8PGC0_9BACT</name>
<evidence type="ECO:0000313" key="1">
    <source>
        <dbReference type="EMBL" id="CBK42307.1"/>
    </source>
</evidence>
<dbReference type="EMBL" id="FP929003">
    <property type="protein sequence ID" value="CBK42307.1"/>
    <property type="molecule type" value="Genomic_DNA"/>
</dbReference>